<accession>A0A4Y2ID22</accession>
<dbReference type="Proteomes" id="UP000499080">
    <property type="component" value="Unassembled WGS sequence"/>
</dbReference>
<dbReference type="EMBL" id="BGPR01002569">
    <property type="protein sequence ID" value="GBM75627.1"/>
    <property type="molecule type" value="Genomic_DNA"/>
</dbReference>
<proteinExistence type="predicted"/>
<feature type="non-terminal residue" evidence="1">
    <location>
        <position position="1"/>
    </location>
</feature>
<evidence type="ECO:0000313" key="2">
    <source>
        <dbReference type="Proteomes" id="UP000499080"/>
    </source>
</evidence>
<dbReference type="AlphaFoldDB" id="A0A4Y2ID22"/>
<comment type="caution">
    <text evidence="1">The sequence shown here is derived from an EMBL/GenBank/DDBJ whole genome shotgun (WGS) entry which is preliminary data.</text>
</comment>
<reference evidence="1 2" key="1">
    <citation type="journal article" date="2019" name="Sci. Rep.">
        <title>Orb-weaving spider Araneus ventricosus genome elucidates the spidroin gene catalogue.</title>
        <authorList>
            <person name="Kono N."/>
            <person name="Nakamura H."/>
            <person name="Ohtoshi R."/>
            <person name="Moran D.A.P."/>
            <person name="Shinohara A."/>
            <person name="Yoshida Y."/>
            <person name="Fujiwara M."/>
            <person name="Mori M."/>
            <person name="Tomita M."/>
            <person name="Arakawa K."/>
        </authorList>
    </citation>
    <scope>NUCLEOTIDE SEQUENCE [LARGE SCALE GENOMIC DNA]</scope>
</reference>
<evidence type="ECO:0000313" key="1">
    <source>
        <dbReference type="EMBL" id="GBM75627.1"/>
    </source>
</evidence>
<name>A0A4Y2ID22_ARAVE</name>
<protein>
    <submittedName>
        <fullName evidence="1">Uncharacterized protein</fullName>
    </submittedName>
</protein>
<keyword evidence="2" id="KW-1185">Reference proteome</keyword>
<gene>
    <name evidence="1" type="ORF">AVEN_15961_1</name>
</gene>
<sequence>YQVTFAGLVRVLRISLDFKQLNEHQVLIICCV</sequence>
<organism evidence="1 2">
    <name type="scientific">Araneus ventricosus</name>
    <name type="common">Orbweaver spider</name>
    <name type="synonym">Epeira ventricosa</name>
    <dbReference type="NCBI Taxonomy" id="182803"/>
    <lineage>
        <taxon>Eukaryota</taxon>
        <taxon>Metazoa</taxon>
        <taxon>Ecdysozoa</taxon>
        <taxon>Arthropoda</taxon>
        <taxon>Chelicerata</taxon>
        <taxon>Arachnida</taxon>
        <taxon>Araneae</taxon>
        <taxon>Araneomorphae</taxon>
        <taxon>Entelegynae</taxon>
        <taxon>Araneoidea</taxon>
        <taxon>Araneidae</taxon>
        <taxon>Araneus</taxon>
    </lineage>
</organism>